<keyword evidence="1" id="KW-0175">Coiled coil</keyword>
<protein>
    <submittedName>
        <fullName evidence="4">ATPase_AAA_core domain-containing protein</fullName>
    </submittedName>
</protein>
<dbReference type="PANTHER" id="PTHR14690">
    <property type="entry name" value="IQ MOTIF CONTAINING WITH AAA DOMAIN 1"/>
    <property type="match status" value="1"/>
</dbReference>
<reference evidence="4" key="1">
    <citation type="submission" date="2017-02" db="UniProtKB">
        <authorList>
            <consortium name="WormBaseParasite"/>
        </authorList>
    </citation>
    <scope>IDENTIFICATION</scope>
</reference>
<dbReference type="InterPro" id="IPR003959">
    <property type="entry name" value="ATPase_AAA_core"/>
</dbReference>
<dbReference type="Gene3D" id="3.40.50.300">
    <property type="entry name" value="P-loop containing nucleotide triphosphate hydrolases"/>
    <property type="match status" value="1"/>
</dbReference>
<dbReference type="STRING" id="102285.A0A0R3T972"/>
<evidence type="ECO:0000256" key="1">
    <source>
        <dbReference type="SAM" id="Coils"/>
    </source>
</evidence>
<evidence type="ECO:0000256" key="2">
    <source>
        <dbReference type="SAM" id="MobiDB-lite"/>
    </source>
</evidence>
<dbReference type="SUPFAM" id="SSF52540">
    <property type="entry name" value="P-loop containing nucleoside triphosphate hydrolases"/>
    <property type="match status" value="1"/>
</dbReference>
<feature type="compositionally biased region" description="Basic and acidic residues" evidence="2">
    <location>
        <begin position="307"/>
        <end position="332"/>
    </location>
</feature>
<dbReference type="WBParaSite" id="HNAJ_0000361101-mRNA-1">
    <property type="protein sequence ID" value="HNAJ_0000361101-mRNA-1"/>
    <property type="gene ID" value="HNAJ_0000361101"/>
</dbReference>
<accession>A0A0R3T972</accession>
<feature type="coiled-coil region" evidence="1">
    <location>
        <begin position="376"/>
        <end position="425"/>
    </location>
</feature>
<dbReference type="AlphaFoldDB" id="A0A0R3T972"/>
<sequence length="763" mass="88598">LSLAFKECAKLFFNYVSIFRKIEKCYDQIVHPQKRILLRSILDGVIGRILEIKQELVKIELSECHNFDDIMSEFKVTPSDFEIPIPKYYVIDNESTIRDRHSFISNIRNRIDATNAKEEEHLPISEAVLIIQRHERARQGRLRAKILQENRMKLEAEDNLDLKVRSSLTSENAAMIIQKHWRGYLARQYTKRLRQEEFIWLGMEPKDLHYNSVVQNTTKNAQTIERHRRVLQYIYKNEYDQALVKLKEQIRLTEGANMQDRMKEQLRQWFLQCREANGIFPNIPPQAEGGSQWLFKRKPLELTAKEEAKRMPKKSVKTEKATEAKKKEKKPEGWTMSESQFIQNLNDGLAEYNDKWKNRNESDNFFQRHNEDIIKLEKHSEIENEIRANVDELMRQELRNLKIAIDKEKQKRINKKAKIAKTKRKKGAMKDLTKGRSLESICEELVIMDIIKKPESTNLSKYYDVYSYHGDEKTEIQPSLSDVKQLVTLYGILPLGSPDVHAKVPLTRSIMLAGPEGTGKKMLVKAICTETGANLFDLSPTNIAGKYDGKRAIRLLINMVFKVAHLLQPSVIMIDQCERMFGTKIPKSERMNLQPLKKNIVKAMKTVKQGSRILLVGSTKAPFDAKVKPFCKLFDRIILIPRPDYGTRYLLWKTLIVKNGGKLTRDLDISSLAKVSDGYTAGMMDRSCKEILTDRRLSLMEKIPLKGSELISPLARNDPVFVDEEGAYKKWYCKTPLGKKKAKMVKEENEAKRKEAKLLNRKK</sequence>
<dbReference type="SMART" id="SM00015">
    <property type="entry name" value="IQ"/>
    <property type="match status" value="2"/>
</dbReference>
<dbReference type="Gene3D" id="1.10.8.60">
    <property type="match status" value="1"/>
</dbReference>
<proteinExistence type="predicted"/>
<dbReference type="PANTHER" id="PTHR14690:SF0">
    <property type="entry name" value="IQ MOTIF CONTAINING WITH AAA DOMAIN 1"/>
    <property type="match status" value="1"/>
</dbReference>
<dbReference type="Gene3D" id="1.20.5.190">
    <property type="match status" value="1"/>
</dbReference>
<feature type="region of interest" description="Disordered" evidence="2">
    <location>
        <begin position="307"/>
        <end position="335"/>
    </location>
</feature>
<organism evidence="4">
    <name type="scientific">Rodentolepis nana</name>
    <name type="common">Dwarf tapeworm</name>
    <name type="synonym">Hymenolepis nana</name>
    <dbReference type="NCBI Taxonomy" id="102285"/>
    <lineage>
        <taxon>Eukaryota</taxon>
        <taxon>Metazoa</taxon>
        <taxon>Spiralia</taxon>
        <taxon>Lophotrochozoa</taxon>
        <taxon>Platyhelminthes</taxon>
        <taxon>Cestoda</taxon>
        <taxon>Eucestoda</taxon>
        <taxon>Cyclophyllidea</taxon>
        <taxon>Hymenolepididae</taxon>
        <taxon>Rodentolepis</taxon>
    </lineage>
</organism>
<feature type="domain" description="ATPase AAA-type core" evidence="3">
    <location>
        <begin position="510"/>
        <end position="641"/>
    </location>
</feature>
<dbReference type="InterPro" id="IPR000048">
    <property type="entry name" value="IQ_motif_EF-hand-BS"/>
</dbReference>
<dbReference type="Pfam" id="PF00612">
    <property type="entry name" value="IQ"/>
    <property type="match status" value="1"/>
</dbReference>
<dbReference type="GO" id="GO:0016887">
    <property type="term" value="F:ATP hydrolysis activity"/>
    <property type="evidence" value="ECO:0007669"/>
    <property type="project" value="InterPro"/>
</dbReference>
<dbReference type="GO" id="GO:0005524">
    <property type="term" value="F:ATP binding"/>
    <property type="evidence" value="ECO:0007669"/>
    <property type="project" value="InterPro"/>
</dbReference>
<dbReference type="Pfam" id="PF00004">
    <property type="entry name" value="AAA"/>
    <property type="match status" value="1"/>
</dbReference>
<evidence type="ECO:0000313" key="4">
    <source>
        <dbReference type="WBParaSite" id="HNAJ_0000361101-mRNA-1"/>
    </source>
</evidence>
<name>A0A0R3T972_RODNA</name>
<evidence type="ECO:0000259" key="3">
    <source>
        <dbReference type="Pfam" id="PF00004"/>
    </source>
</evidence>
<dbReference type="PROSITE" id="PS50096">
    <property type="entry name" value="IQ"/>
    <property type="match status" value="1"/>
</dbReference>
<dbReference type="InterPro" id="IPR027417">
    <property type="entry name" value="P-loop_NTPase"/>
</dbReference>
<feature type="region of interest" description="Disordered" evidence="2">
    <location>
        <begin position="743"/>
        <end position="763"/>
    </location>
</feature>
<dbReference type="InterPro" id="IPR052267">
    <property type="entry name" value="N-DRC_Component"/>
</dbReference>
<feature type="compositionally biased region" description="Basic and acidic residues" evidence="2">
    <location>
        <begin position="744"/>
        <end position="763"/>
    </location>
</feature>